<proteinExistence type="predicted"/>
<gene>
    <name evidence="1" type="ORF">NARC_80124</name>
</gene>
<evidence type="ECO:0000313" key="1">
    <source>
        <dbReference type="EMBL" id="TVP40394.1"/>
    </source>
</evidence>
<reference evidence="1 2" key="1">
    <citation type="journal article" date="2019" name="Front. Microbiol.">
        <title>Ammonia Oxidation by the Arctic Terrestrial Thaumarchaeote Candidatus Nitrosocosmicus arcticus Is Stimulated by Increasing Temperatures.</title>
        <authorList>
            <person name="Alves R.J.E."/>
            <person name="Kerou M."/>
            <person name="Zappe A."/>
            <person name="Bittner R."/>
            <person name="Abby S.S."/>
            <person name="Schmidt H.A."/>
            <person name="Pfeifer K."/>
            <person name="Schleper C."/>
        </authorList>
    </citation>
    <scope>NUCLEOTIDE SEQUENCE [LARGE SCALE GENOMIC DNA]</scope>
    <source>
        <strain evidence="1 2">Kfb</strain>
    </source>
</reference>
<protein>
    <submittedName>
        <fullName evidence="1">Uncharacterized protein</fullName>
    </submittedName>
</protein>
<dbReference type="EMBL" id="VOAH01000008">
    <property type="protein sequence ID" value="TVP40394.1"/>
    <property type="molecule type" value="Genomic_DNA"/>
</dbReference>
<comment type="caution">
    <text evidence="1">The sequence shown here is derived from an EMBL/GenBank/DDBJ whole genome shotgun (WGS) entry which is preliminary data.</text>
</comment>
<dbReference type="AlphaFoldDB" id="A0A557SUV6"/>
<evidence type="ECO:0000313" key="2">
    <source>
        <dbReference type="Proteomes" id="UP000315289"/>
    </source>
</evidence>
<sequence length="56" mass="6532">MITQLKLIGSYNFLNFGYQRIDTIKSLVVLEIFNFLKYVTTRIETSLGVFGRLIKD</sequence>
<accession>A0A557SUV6</accession>
<keyword evidence="2" id="KW-1185">Reference proteome</keyword>
<dbReference type="Proteomes" id="UP000315289">
    <property type="component" value="Unassembled WGS sequence"/>
</dbReference>
<name>A0A557SUV6_9ARCH</name>
<organism evidence="1 2">
    <name type="scientific">Candidatus Nitrosocosmicus arcticus</name>
    <dbReference type="NCBI Taxonomy" id="2035267"/>
    <lineage>
        <taxon>Archaea</taxon>
        <taxon>Nitrososphaerota</taxon>
        <taxon>Nitrososphaeria</taxon>
        <taxon>Nitrososphaerales</taxon>
        <taxon>Nitrososphaeraceae</taxon>
        <taxon>Candidatus Nitrosocosmicus</taxon>
    </lineage>
</organism>